<dbReference type="AlphaFoldDB" id="A0A918B4G2"/>
<comment type="caution">
    <text evidence="1">The sequence shown here is derived from an EMBL/GenBank/DDBJ whole genome shotgun (WGS) entry which is preliminary data.</text>
</comment>
<evidence type="ECO:0000313" key="1">
    <source>
        <dbReference type="EMBL" id="GGQ28053.1"/>
    </source>
</evidence>
<evidence type="ECO:0000313" key="2">
    <source>
        <dbReference type="Proteomes" id="UP000654123"/>
    </source>
</evidence>
<name>A0A918B4G2_9ACTN</name>
<dbReference type="EMBL" id="BMSV01000013">
    <property type="protein sequence ID" value="GGQ28053.1"/>
    <property type="molecule type" value="Genomic_DNA"/>
</dbReference>
<reference evidence="1" key="2">
    <citation type="submission" date="2020-09" db="EMBL/GenBank/DDBJ databases">
        <authorList>
            <person name="Sun Q."/>
            <person name="Ohkuma M."/>
        </authorList>
    </citation>
    <scope>NUCLEOTIDE SEQUENCE</scope>
    <source>
        <strain evidence="1">JCM 4335</strain>
    </source>
</reference>
<protein>
    <submittedName>
        <fullName evidence="1">Uncharacterized protein</fullName>
    </submittedName>
</protein>
<reference evidence="1" key="1">
    <citation type="journal article" date="2014" name="Int. J. Syst. Evol. Microbiol.">
        <title>Complete genome sequence of Corynebacterium casei LMG S-19264T (=DSM 44701T), isolated from a smear-ripened cheese.</title>
        <authorList>
            <consortium name="US DOE Joint Genome Institute (JGI-PGF)"/>
            <person name="Walter F."/>
            <person name="Albersmeier A."/>
            <person name="Kalinowski J."/>
            <person name="Ruckert C."/>
        </authorList>
    </citation>
    <scope>NUCLEOTIDE SEQUENCE</scope>
    <source>
        <strain evidence="1">JCM 4335</strain>
    </source>
</reference>
<dbReference type="Proteomes" id="UP000654123">
    <property type="component" value="Unassembled WGS sequence"/>
</dbReference>
<organism evidence="1 2">
    <name type="scientific">Streptomyces roseolilacinus</name>
    <dbReference type="NCBI Taxonomy" id="66904"/>
    <lineage>
        <taxon>Bacteria</taxon>
        <taxon>Bacillati</taxon>
        <taxon>Actinomycetota</taxon>
        <taxon>Actinomycetes</taxon>
        <taxon>Kitasatosporales</taxon>
        <taxon>Streptomycetaceae</taxon>
        <taxon>Streptomyces</taxon>
    </lineage>
</organism>
<accession>A0A918B4G2</accession>
<sequence length="190" mass="20583">MALKAPHRNTVKDDLTRLPGLYQDCFHAIAPRRSPAIVATRVRTSRDPDPFDDEAVEVRRHIDDVLRSWAGLVAERGGSPVPGPDRDGGVGGLAAFLTAHLDWLMDSTAAAEFAEEVAALRGRAERLVNGSAPARHHLGGCVEASCDGRLTARTSPGRLAASQIGCDRGHSWPPREWLLLSARIERREAS</sequence>
<proteinExistence type="predicted"/>
<gene>
    <name evidence="1" type="ORF">GCM10010249_53410</name>
</gene>
<keyword evidence="2" id="KW-1185">Reference proteome</keyword>